<feature type="binding site" evidence="7">
    <location>
        <position position="127"/>
    </location>
    <ligand>
        <name>[2Fe-2S] cluster</name>
        <dbReference type="ChEBI" id="CHEBI:190135"/>
    </ligand>
</feature>
<feature type="binding site" evidence="7">
    <location>
        <position position="91"/>
    </location>
    <ligand>
        <name>[2Fe-2S] cluster</name>
        <dbReference type="ChEBI" id="CHEBI:190135"/>
    </ligand>
</feature>
<feature type="binding site" evidence="7">
    <location>
        <position position="131"/>
    </location>
    <ligand>
        <name>[2Fe-2S] cluster</name>
        <dbReference type="ChEBI" id="CHEBI:190135"/>
    </ligand>
</feature>
<dbReference type="Gene3D" id="1.10.10.1590">
    <property type="entry name" value="NADH-quinone oxidoreductase subunit E"/>
    <property type="match status" value="1"/>
</dbReference>
<sequence length="162" mass="17867">MSHIKLELKPEQVAKIKEICKSFNNDPGELINVLHKTQETFGYLPAEVQEVVAAELNVSVAKVYGVVTFYSFFTMIPKGKHPISICTGTACYVRGAEKVLDEFKRILNVKVGETTPDGKFSLNCLRCVGACGLAPVVLIGEKVYGRVSPDGVKDIIKEYEEQ</sequence>
<dbReference type="InterPro" id="IPR041921">
    <property type="entry name" value="NuoE_N"/>
</dbReference>
<dbReference type="Gene3D" id="3.40.30.10">
    <property type="entry name" value="Glutaredoxin"/>
    <property type="match status" value="1"/>
</dbReference>
<dbReference type="PIRSF" id="PIRSF000216">
    <property type="entry name" value="NADH_DH_24kDa"/>
    <property type="match status" value="1"/>
</dbReference>
<evidence type="ECO:0000313" key="8">
    <source>
        <dbReference type="EMBL" id="QKG80512.1"/>
    </source>
</evidence>
<reference evidence="8 9" key="1">
    <citation type="submission" date="2019-07" db="EMBL/GenBank/DDBJ databases">
        <title>Thalassofilum flectens gen. nov., sp. nov., a novel moderate thermophilic anaerobe from a shallow sea hot spring in Kunashir Island (Russia), representing a new family in the order Bacteroidales, and proposal of Thalassofilacea fam. nov.</title>
        <authorList>
            <person name="Kochetkova T.V."/>
            <person name="Podosokorskaya O.A."/>
            <person name="Novikov A."/>
            <person name="Elcheninov A.G."/>
            <person name="Toshchakov S.V."/>
            <person name="Kublanov I.V."/>
        </authorList>
    </citation>
    <scope>NUCLEOTIDE SEQUENCE [LARGE SCALE GENOMIC DNA]</scope>
    <source>
        <strain evidence="8 9">38-H</strain>
    </source>
</reference>
<dbReference type="EC" id="1.6.5.11" evidence="8"/>
<evidence type="ECO:0000256" key="5">
    <source>
        <dbReference type="ARBA" id="ARBA00023014"/>
    </source>
</evidence>
<evidence type="ECO:0000256" key="2">
    <source>
        <dbReference type="ARBA" id="ARBA00022714"/>
    </source>
</evidence>
<proteinExistence type="inferred from homology"/>
<dbReference type="PANTHER" id="PTHR43342:SF2">
    <property type="entry name" value="POTENTIAL NAD-REDUCING HYDROGENASE SUBUNIT"/>
    <property type="match status" value="1"/>
</dbReference>
<evidence type="ECO:0000256" key="1">
    <source>
        <dbReference type="ARBA" id="ARBA00010643"/>
    </source>
</evidence>
<evidence type="ECO:0000313" key="9">
    <source>
        <dbReference type="Proteomes" id="UP000500961"/>
    </source>
</evidence>
<evidence type="ECO:0000256" key="7">
    <source>
        <dbReference type="PIRSR" id="PIRSR000216-1"/>
    </source>
</evidence>
<dbReference type="KEGG" id="ttz:FHG85_09610"/>
<keyword evidence="2 7" id="KW-0001">2Fe-2S</keyword>
<keyword evidence="8" id="KW-0560">Oxidoreductase</keyword>
<comment type="similarity">
    <text evidence="1">Belongs to the complex I 24 kDa subunit family.</text>
</comment>
<keyword evidence="5 7" id="KW-0411">Iron-sulfur</keyword>
<comment type="cofactor">
    <cofactor evidence="7">
        <name>[2Fe-2S] cluster</name>
        <dbReference type="ChEBI" id="CHEBI:190135"/>
    </cofactor>
    <text evidence="7">Binds 1 [2Fe-2S] cluster.</text>
</comment>
<name>A0A7D3XES0_9BACT</name>
<dbReference type="InterPro" id="IPR042128">
    <property type="entry name" value="NuoE_dom"/>
</dbReference>
<dbReference type="GO" id="GO:0051537">
    <property type="term" value="F:2 iron, 2 sulfur cluster binding"/>
    <property type="evidence" value="ECO:0007669"/>
    <property type="project" value="UniProtKB-KW"/>
</dbReference>
<keyword evidence="3 7" id="KW-0479">Metal-binding</keyword>
<dbReference type="InterPro" id="IPR028431">
    <property type="entry name" value="NADP_DH_HndA-like"/>
</dbReference>
<evidence type="ECO:0000256" key="4">
    <source>
        <dbReference type="ARBA" id="ARBA00023004"/>
    </source>
</evidence>
<dbReference type="NCBIfam" id="NF005722">
    <property type="entry name" value="PRK07539.1-2"/>
    <property type="match status" value="1"/>
</dbReference>
<evidence type="ECO:0000256" key="6">
    <source>
        <dbReference type="ARBA" id="ARBA00034078"/>
    </source>
</evidence>
<accession>A0A7D3XES0</accession>
<comment type="cofactor">
    <cofactor evidence="6">
        <name>[2Fe-2S] cluster</name>
        <dbReference type="ChEBI" id="CHEBI:190135"/>
    </cofactor>
</comment>
<dbReference type="InterPro" id="IPR036249">
    <property type="entry name" value="Thioredoxin-like_sf"/>
</dbReference>
<dbReference type="EMBL" id="CP041345">
    <property type="protein sequence ID" value="QKG80512.1"/>
    <property type="molecule type" value="Genomic_DNA"/>
</dbReference>
<keyword evidence="4 7" id="KW-0408">Iron</keyword>
<keyword evidence="9" id="KW-1185">Reference proteome</keyword>
<organism evidence="8 9">
    <name type="scientific">Tenuifilum thalassicum</name>
    <dbReference type="NCBI Taxonomy" id="2590900"/>
    <lineage>
        <taxon>Bacteria</taxon>
        <taxon>Pseudomonadati</taxon>
        <taxon>Bacteroidota</taxon>
        <taxon>Bacteroidia</taxon>
        <taxon>Bacteroidales</taxon>
        <taxon>Tenuifilaceae</taxon>
        <taxon>Tenuifilum</taxon>
    </lineage>
</organism>
<dbReference type="GO" id="GO:0016491">
    <property type="term" value="F:oxidoreductase activity"/>
    <property type="evidence" value="ECO:0007669"/>
    <property type="project" value="UniProtKB-KW"/>
</dbReference>
<dbReference type="CDD" id="cd03064">
    <property type="entry name" value="TRX_Fd_NuoE"/>
    <property type="match status" value="1"/>
</dbReference>
<dbReference type="AlphaFoldDB" id="A0A7D3XES0"/>
<dbReference type="FunFam" id="3.40.30.10:FF:000015">
    <property type="entry name" value="NADH-quinone oxidoreductase subunit E"/>
    <property type="match status" value="1"/>
</dbReference>
<dbReference type="GO" id="GO:0046872">
    <property type="term" value="F:metal ion binding"/>
    <property type="evidence" value="ECO:0007669"/>
    <property type="project" value="UniProtKB-KW"/>
</dbReference>
<dbReference type="InterPro" id="IPR002023">
    <property type="entry name" value="NuoE-like"/>
</dbReference>
<evidence type="ECO:0000256" key="3">
    <source>
        <dbReference type="ARBA" id="ARBA00022723"/>
    </source>
</evidence>
<dbReference type="Proteomes" id="UP000500961">
    <property type="component" value="Chromosome"/>
</dbReference>
<feature type="binding site" evidence="7">
    <location>
        <position position="86"/>
    </location>
    <ligand>
        <name>[2Fe-2S] cluster</name>
        <dbReference type="ChEBI" id="CHEBI:190135"/>
    </ligand>
</feature>
<dbReference type="PANTHER" id="PTHR43342">
    <property type="entry name" value="NADH-QUINONE OXIDOREDUCTASE, E SUBUNIT"/>
    <property type="match status" value="1"/>
</dbReference>
<gene>
    <name evidence="8" type="primary">nuoE</name>
    <name evidence="8" type="ORF">FHG85_09610</name>
</gene>
<dbReference type="Pfam" id="PF01257">
    <property type="entry name" value="2Fe-2S_thioredx"/>
    <property type="match status" value="1"/>
</dbReference>
<dbReference type="RefSeq" id="WP_173075292.1">
    <property type="nucleotide sequence ID" value="NZ_CP041345.1"/>
</dbReference>
<protein>
    <submittedName>
        <fullName evidence="8">NADH-quinone oxidoreductase subunit NuoE</fullName>
        <ecNumber evidence="8">1.6.5.11</ecNumber>
    </submittedName>
</protein>
<dbReference type="SUPFAM" id="SSF52833">
    <property type="entry name" value="Thioredoxin-like"/>
    <property type="match status" value="1"/>
</dbReference>